<dbReference type="SMART" id="SM00831">
    <property type="entry name" value="Cation_ATPase_N"/>
    <property type="match status" value="1"/>
</dbReference>
<dbReference type="PRINTS" id="PR00120">
    <property type="entry name" value="HATPASE"/>
</dbReference>
<dbReference type="PROSITE" id="PS00154">
    <property type="entry name" value="ATPASE_E1_E2"/>
    <property type="match status" value="1"/>
</dbReference>
<evidence type="ECO:0000256" key="2">
    <source>
        <dbReference type="ARBA" id="ARBA00008804"/>
    </source>
</evidence>
<dbReference type="Gene3D" id="3.40.50.1000">
    <property type="entry name" value="HAD superfamily/HAD-like"/>
    <property type="match status" value="1"/>
</dbReference>
<dbReference type="CDD" id="cd02076">
    <property type="entry name" value="P-type_ATPase_H"/>
    <property type="match status" value="1"/>
</dbReference>
<keyword evidence="18" id="KW-1185">Reference proteome</keyword>
<dbReference type="InterPro" id="IPR059000">
    <property type="entry name" value="ATPase_P-type_domA"/>
</dbReference>
<dbReference type="SFLD" id="SFLDS00003">
    <property type="entry name" value="Haloacid_Dehalogenase"/>
    <property type="match status" value="1"/>
</dbReference>
<feature type="non-terminal residue" evidence="17">
    <location>
        <position position="1"/>
    </location>
</feature>
<dbReference type="Pfam" id="PF00690">
    <property type="entry name" value="Cation_ATPase_N"/>
    <property type="match status" value="1"/>
</dbReference>
<dbReference type="PANTHER" id="PTHR42861">
    <property type="entry name" value="CALCIUM-TRANSPORTING ATPASE"/>
    <property type="match status" value="1"/>
</dbReference>
<evidence type="ECO:0000256" key="9">
    <source>
        <dbReference type="ARBA" id="ARBA00022842"/>
    </source>
</evidence>
<dbReference type="InterPro" id="IPR018303">
    <property type="entry name" value="ATPase_P-typ_P_site"/>
</dbReference>
<evidence type="ECO:0000256" key="7">
    <source>
        <dbReference type="ARBA" id="ARBA00022781"/>
    </source>
</evidence>
<name>A0A371F711_MUCPR</name>
<keyword evidence="5" id="KW-0479">Metal-binding</keyword>
<keyword evidence="15" id="KW-0813">Transport</keyword>
<dbReference type="GO" id="GO:0120029">
    <property type="term" value="P:proton export across plasma membrane"/>
    <property type="evidence" value="ECO:0007669"/>
    <property type="project" value="UniProtKB-UniRule"/>
</dbReference>
<gene>
    <name evidence="17" type="ORF">CR513_46247</name>
</gene>
<sequence length="796" mass="86963">ERIPIEEVFEQLKCTREGLSSAEGENRLQIFGPNKLEEKKESKLLKFLGFMWNPLSWVMEAAAIMAIALANGEGKPPDWQDFVGIICLLLINSTISFIEENNAGNAAAALMAGLAPKTKVLRDGKWSEQEAAILVPGDIISIKLGDIIPADARLLEGDPLMVDQAALTGESLPVTKHPGQEVFSGSTCKQGEIEAVVIATGVHTFFGKAAHLVDSTNQVGHFQTVLTAIGNFCICSIAVGMLAEIIVMYPIQHRKYRDGIDNLLVLLIGGIPIAMPTVLSVTMAIGSHKLSQQGAITKRMTAIEEMAGMDVLCSDKTGTLTLNKLTVDKNLVEVFAKGVDKDHVILLAARAARTENQDAIDAAIVGMLADPKEARAGIREVHFLPFNPVDKRTALTYIDANGNWHRASKGAPEQIITLCNLREDAKKKVHAIIDKFAERGLRSLAVARQEVPEKSKESAGAPWQFVGLLSLFDPPRHDSAETIRQALNLGVNVKMITGDQLAIAKETGRRLGMGTNMYPSASLLGQDKDASIAALPVEELIEKADGFAGVFPEHKYEIVKKLQERKHICGMTGDGVNDAPALKKADIGIAVADATDAARSASDIVLTEPGLSVIISAVLTSRAIFQRMKNYTFGFMFIALIWKFDFSPFMVLIIAILNDGTIMTISKNMVKPSPLPDSWKLKEIFATGIVHGGYLALMTVIFFLAMKETRFFPNKFGVRPIHDSPDEMTAALHLQVSIVSQALIFITRSCSWSFIERPGLLLLSAFFVAQLVRIILHVIKLGCYLIDYKNYERRVE</sequence>
<dbReference type="NCBIfam" id="TIGR01494">
    <property type="entry name" value="ATPase_P-type"/>
    <property type="match status" value="2"/>
</dbReference>
<comment type="caution">
    <text evidence="17">The sequence shown here is derived from an EMBL/GenBank/DDBJ whole genome shotgun (WGS) entry which is preliminary data.</text>
</comment>
<dbReference type="EC" id="7.1.2.1" evidence="15"/>
<evidence type="ECO:0000256" key="14">
    <source>
        <dbReference type="ARBA" id="ARBA00048122"/>
    </source>
</evidence>
<evidence type="ECO:0000256" key="6">
    <source>
        <dbReference type="ARBA" id="ARBA00022741"/>
    </source>
</evidence>
<comment type="similarity">
    <text evidence="2 15">Belongs to the cation transport ATPase (P-type) (TC 3.A.3) family. Type IIIA subfamily.</text>
</comment>
<dbReference type="FunFam" id="3.40.1110.10:FF:000004">
    <property type="entry name" value="Plasma membrane ATPase"/>
    <property type="match status" value="1"/>
</dbReference>
<dbReference type="NCBIfam" id="TIGR01647">
    <property type="entry name" value="ATPase-IIIA_H"/>
    <property type="match status" value="1"/>
</dbReference>
<evidence type="ECO:0000256" key="13">
    <source>
        <dbReference type="ARBA" id="ARBA00023136"/>
    </source>
</evidence>
<feature type="transmembrane region" description="Helical" evidence="15">
    <location>
        <begin position="684"/>
        <end position="706"/>
    </location>
</feature>
<dbReference type="Pfam" id="PF00702">
    <property type="entry name" value="Hydrolase"/>
    <property type="match status" value="1"/>
</dbReference>
<keyword evidence="10 15" id="KW-1278">Translocase</keyword>
<feature type="transmembrane region" description="Helical" evidence="15">
    <location>
        <begin position="631"/>
        <end position="657"/>
    </location>
</feature>
<dbReference type="InterPro" id="IPR023299">
    <property type="entry name" value="ATPase_P-typ_cyto_dom_N"/>
</dbReference>
<evidence type="ECO:0000256" key="4">
    <source>
        <dbReference type="ARBA" id="ARBA00022692"/>
    </source>
</evidence>
<keyword evidence="13 15" id="KW-0472">Membrane</keyword>
<dbReference type="SUPFAM" id="SSF56784">
    <property type="entry name" value="HAD-like"/>
    <property type="match status" value="1"/>
</dbReference>
<dbReference type="AlphaFoldDB" id="A0A371F711"/>
<dbReference type="InterPro" id="IPR008250">
    <property type="entry name" value="ATPase_P-typ_transduc_dom_A_sf"/>
</dbReference>
<dbReference type="InterPro" id="IPR001757">
    <property type="entry name" value="P_typ_ATPase"/>
</dbReference>
<dbReference type="Proteomes" id="UP000257109">
    <property type="component" value="Unassembled WGS sequence"/>
</dbReference>
<dbReference type="EMBL" id="QJKJ01010311">
    <property type="protein sequence ID" value="RDX74047.1"/>
    <property type="molecule type" value="Genomic_DNA"/>
</dbReference>
<evidence type="ECO:0000256" key="5">
    <source>
        <dbReference type="ARBA" id="ARBA00022723"/>
    </source>
</evidence>
<feature type="domain" description="Cation-transporting P-type ATPase N-terminal" evidence="16">
    <location>
        <begin position="1"/>
        <end position="71"/>
    </location>
</feature>
<feature type="transmembrane region" description="Helical" evidence="15">
    <location>
        <begin position="225"/>
        <end position="251"/>
    </location>
</feature>
<dbReference type="GO" id="GO:0016887">
    <property type="term" value="F:ATP hydrolysis activity"/>
    <property type="evidence" value="ECO:0007669"/>
    <property type="project" value="InterPro"/>
</dbReference>
<evidence type="ECO:0000256" key="10">
    <source>
        <dbReference type="ARBA" id="ARBA00022967"/>
    </source>
</evidence>
<dbReference type="GO" id="GO:0005886">
    <property type="term" value="C:plasma membrane"/>
    <property type="evidence" value="ECO:0007669"/>
    <property type="project" value="UniProtKB-SubCell"/>
</dbReference>
<feature type="transmembrane region" description="Helical" evidence="15">
    <location>
        <begin position="759"/>
        <end position="786"/>
    </location>
</feature>
<evidence type="ECO:0000256" key="12">
    <source>
        <dbReference type="ARBA" id="ARBA00023065"/>
    </source>
</evidence>
<dbReference type="SFLD" id="SFLDF00027">
    <property type="entry name" value="p-type_atpase"/>
    <property type="match status" value="1"/>
</dbReference>
<keyword evidence="6 15" id="KW-0547">Nucleotide-binding</keyword>
<reference evidence="17" key="1">
    <citation type="submission" date="2018-05" db="EMBL/GenBank/DDBJ databases">
        <title>Draft genome of Mucuna pruriens seed.</title>
        <authorList>
            <person name="Nnadi N.E."/>
            <person name="Vos R."/>
            <person name="Hasami M.H."/>
            <person name="Devisetty U.K."/>
            <person name="Aguiy J.C."/>
        </authorList>
    </citation>
    <scope>NUCLEOTIDE SEQUENCE [LARGE SCALE GENOMIC DNA]</scope>
    <source>
        <strain evidence="17">JCA_2017</strain>
    </source>
</reference>
<organism evidence="17 18">
    <name type="scientific">Mucuna pruriens</name>
    <name type="common">Velvet bean</name>
    <name type="synonym">Dolichos pruriens</name>
    <dbReference type="NCBI Taxonomy" id="157652"/>
    <lineage>
        <taxon>Eukaryota</taxon>
        <taxon>Viridiplantae</taxon>
        <taxon>Streptophyta</taxon>
        <taxon>Embryophyta</taxon>
        <taxon>Tracheophyta</taxon>
        <taxon>Spermatophyta</taxon>
        <taxon>Magnoliopsida</taxon>
        <taxon>eudicotyledons</taxon>
        <taxon>Gunneridae</taxon>
        <taxon>Pentapetalae</taxon>
        <taxon>rosids</taxon>
        <taxon>fabids</taxon>
        <taxon>Fabales</taxon>
        <taxon>Fabaceae</taxon>
        <taxon>Papilionoideae</taxon>
        <taxon>50 kb inversion clade</taxon>
        <taxon>NPAAA clade</taxon>
        <taxon>indigoferoid/millettioid clade</taxon>
        <taxon>Phaseoleae</taxon>
        <taxon>Mucuna</taxon>
    </lineage>
</organism>
<dbReference type="OrthoDB" id="116380at2759"/>
<keyword evidence="3" id="KW-0597">Phosphoprotein</keyword>
<dbReference type="InterPro" id="IPR023298">
    <property type="entry name" value="ATPase_P-typ_TM_dom_sf"/>
</dbReference>
<keyword evidence="8 15" id="KW-0067">ATP-binding</keyword>
<evidence type="ECO:0000313" key="18">
    <source>
        <dbReference type="Proteomes" id="UP000257109"/>
    </source>
</evidence>
<dbReference type="InterPro" id="IPR044492">
    <property type="entry name" value="P_typ_ATPase_HD_dom"/>
</dbReference>
<comment type="subcellular location">
    <subcellularLocation>
        <location evidence="15">Cell membrane</location>
        <topology evidence="15">Multi-pass membrane protein</topology>
    </subcellularLocation>
    <subcellularLocation>
        <location evidence="1">Membrane</location>
        <topology evidence="1">Multi-pass membrane protein</topology>
    </subcellularLocation>
</comment>
<keyword evidence="11 15" id="KW-1133">Transmembrane helix</keyword>
<dbReference type="Gene3D" id="2.70.150.10">
    <property type="entry name" value="Calcium-transporting ATPase, cytoplasmic transduction domain A"/>
    <property type="match status" value="1"/>
</dbReference>
<dbReference type="InterPro" id="IPR004014">
    <property type="entry name" value="ATPase_P-typ_cation-transptr_N"/>
</dbReference>
<evidence type="ECO:0000256" key="8">
    <source>
        <dbReference type="ARBA" id="ARBA00022840"/>
    </source>
</evidence>
<dbReference type="GO" id="GO:0046872">
    <property type="term" value="F:metal ion binding"/>
    <property type="evidence" value="ECO:0007669"/>
    <property type="project" value="UniProtKB-KW"/>
</dbReference>
<keyword evidence="7 15" id="KW-0375">Hydrogen ion transport</keyword>
<dbReference type="PRINTS" id="PR00119">
    <property type="entry name" value="CATATPASE"/>
</dbReference>
<evidence type="ECO:0000313" key="17">
    <source>
        <dbReference type="EMBL" id="RDX74047.1"/>
    </source>
</evidence>
<dbReference type="InterPro" id="IPR006534">
    <property type="entry name" value="P-type_ATPase_IIIA"/>
</dbReference>
<dbReference type="SFLD" id="SFLDG00002">
    <property type="entry name" value="C1.7:_P-type_atpase_like"/>
    <property type="match status" value="1"/>
</dbReference>
<evidence type="ECO:0000256" key="3">
    <source>
        <dbReference type="ARBA" id="ARBA00022553"/>
    </source>
</evidence>
<keyword evidence="9 15" id="KW-0460">Magnesium</keyword>
<dbReference type="Gene3D" id="3.40.1110.10">
    <property type="entry name" value="Calcium-transporting ATPase, cytoplasmic domain N"/>
    <property type="match status" value="1"/>
</dbReference>
<dbReference type="Gene3D" id="1.20.1110.10">
    <property type="entry name" value="Calcium-transporting ATPase, transmembrane domain"/>
    <property type="match status" value="1"/>
</dbReference>
<dbReference type="SUPFAM" id="SSF81665">
    <property type="entry name" value="Calcium ATPase, transmembrane domain M"/>
    <property type="match status" value="1"/>
</dbReference>
<proteinExistence type="inferred from homology"/>
<comment type="catalytic activity">
    <reaction evidence="14 15">
        <text>ATP + H2O + H(+)(in) = ADP + phosphate + 2 H(+)(out)</text>
        <dbReference type="Rhea" id="RHEA:20852"/>
        <dbReference type="ChEBI" id="CHEBI:15377"/>
        <dbReference type="ChEBI" id="CHEBI:15378"/>
        <dbReference type="ChEBI" id="CHEBI:30616"/>
        <dbReference type="ChEBI" id="CHEBI:43474"/>
        <dbReference type="ChEBI" id="CHEBI:456216"/>
        <dbReference type="EC" id="7.1.2.1"/>
    </reaction>
</comment>
<dbReference type="InterPro" id="IPR023214">
    <property type="entry name" value="HAD_sf"/>
</dbReference>
<accession>A0A371F711</accession>
<evidence type="ECO:0000256" key="1">
    <source>
        <dbReference type="ARBA" id="ARBA00004141"/>
    </source>
</evidence>
<keyword evidence="4 15" id="KW-0812">Transmembrane</keyword>
<comment type="caution">
    <text evidence="15">Lacks conserved residue(s) required for the propagation of feature annotation.</text>
</comment>
<dbReference type="Pfam" id="PF00122">
    <property type="entry name" value="E1-E2_ATPase"/>
    <property type="match status" value="1"/>
</dbReference>
<dbReference type="FunFam" id="3.40.50.1000:FF:000211">
    <property type="entry name" value="Plasma membrane ATPase"/>
    <property type="match status" value="1"/>
</dbReference>
<dbReference type="SUPFAM" id="SSF81653">
    <property type="entry name" value="Calcium ATPase, transduction domain A"/>
    <property type="match status" value="1"/>
</dbReference>
<dbReference type="FunFam" id="2.70.150.10:FF:000004">
    <property type="entry name" value="Plasma membrane ATPase"/>
    <property type="match status" value="1"/>
</dbReference>
<feature type="transmembrane region" description="Helical" evidence="15">
    <location>
        <begin position="263"/>
        <end position="285"/>
    </location>
</feature>
<evidence type="ECO:0000256" key="15">
    <source>
        <dbReference type="RuleBase" id="RU362083"/>
    </source>
</evidence>
<evidence type="ECO:0000256" key="11">
    <source>
        <dbReference type="ARBA" id="ARBA00022989"/>
    </source>
</evidence>
<dbReference type="GO" id="GO:0008553">
    <property type="term" value="F:P-type proton-exporting transporter activity"/>
    <property type="evidence" value="ECO:0007669"/>
    <property type="project" value="UniProtKB-UniRule"/>
</dbReference>
<protein>
    <recommendedName>
        <fullName evidence="15">Plasma membrane ATPase</fullName>
        <ecNumber evidence="15">7.1.2.1</ecNumber>
    </recommendedName>
</protein>
<dbReference type="GO" id="GO:0005524">
    <property type="term" value="F:ATP binding"/>
    <property type="evidence" value="ECO:0007669"/>
    <property type="project" value="UniProtKB-UniRule"/>
</dbReference>
<dbReference type="STRING" id="157652.A0A371F711"/>
<keyword evidence="12 15" id="KW-0406">Ion transport</keyword>
<evidence type="ECO:0000259" key="16">
    <source>
        <dbReference type="SMART" id="SM00831"/>
    </source>
</evidence>
<dbReference type="InterPro" id="IPR036412">
    <property type="entry name" value="HAD-like_sf"/>
</dbReference>